<keyword evidence="2" id="KW-1133">Transmembrane helix</keyword>
<accession>I3IQR1</accession>
<dbReference type="STRING" id="247490.KSU1_D0747"/>
<feature type="transmembrane region" description="Helical" evidence="2">
    <location>
        <begin position="28"/>
        <end position="48"/>
    </location>
</feature>
<dbReference type="Proteomes" id="UP000002985">
    <property type="component" value="Unassembled WGS sequence"/>
</dbReference>
<protein>
    <submittedName>
        <fullName evidence="3">Uncharacterized protein</fullName>
    </submittedName>
</protein>
<name>I3IQR1_9BACT</name>
<dbReference type="EMBL" id="BAFH01000004">
    <property type="protein sequence ID" value="GAB64056.1"/>
    <property type="molecule type" value="Genomic_DNA"/>
</dbReference>
<feature type="region of interest" description="Disordered" evidence="1">
    <location>
        <begin position="66"/>
        <end position="85"/>
    </location>
</feature>
<sequence>MTIENRDIDAMLQKVEKLLSEEKGLLPAMRSMVGLLALVITLMVGHLNRNSRTSSKPRRQAIRIARGKAVRKVRGRQEGKRVVME</sequence>
<comment type="caution">
    <text evidence="3">The sequence shown here is derived from an EMBL/GenBank/DDBJ whole genome shotgun (WGS) entry which is preliminary data.</text>
</comment>
<keyword evidence="2" id="KW-0472">Membrane</keyword>
<dbReference type="AlphaFoldDB" id="I3IQR1"/>
<organism evidence="3 4">
    <name type="scientific">Candidatus Jettenia caeni</name>
    <dbReference type="NCBI Taxonomy" id="247490"/>
    <lineage>
        <taxon>Bacteria</taxon>
        <taxon>Pseudomonadati</taxon>
        <taxon>Planctomycetota</taxon>
        <taxon>Candidatus Brocadiia</taxon>
        <taxon>Candidatus Brocadiales</taxon>
        <taxon>Candidatus Brocadiaceae</taxon>
        <taxon>Candidatus Jettenia</taxon>
    </lineage>
</organism>
<reference evidence="3 4" key="1">
    <citation type="journal article" date="2012" name="FEBS Lett.">
        <title>Anammox organism KSU-1 expresses a NirK-type copper-containing nitrite reductase instead of a NirS-type with cytochrome cd1.</title>
        <authorList>
            <person name="Hira D."/>
            <person name="Toh H."/>
            <person name="Migita C.T."/>
            <person name="Okubo H."/>
            <person name="Nishiyama T."/>
            <person name="Hattori M."/>
            <person name="Furukawa K."/>
            <person name="Fujii T."/>
        </authorList>
    </citation>
    <scope>NUCLEOTIDE SEQUENCE [LARGE SCALE GENOMIC DNA]</scope>
</reference>
<evidence type="ECO:0000313" key="4">
    <source>
        <dbReference type="Proteomes" id="UP000002985"/>
    </source>
</evidence>
<gene>
    <name evidence="3" type="ORF">KSU1_D0747</name>
</gene>
<evidence type="ECO:0000313" key="3">
    <source>
        <dbReference type="EMBL" id="GAB64056.1"/>
    </source>
</evidence>
<keyword evidence="2" id="KW-0812">Transmembrane</keyword>
<evidence type="ECO:0000256" key="1">
    <source>
        <dbReference type="SAM" id="MobiDB-lite"/>
    </source>
</evidence>
<keyword evidence="4" id="KW-1185">Reference proteome</keyword>
<feature type="compositionally biased region" description="Basic and acidic residues" evidence="1">
    <location>
        <begin position="75"/>
        <end position="85"/>
    </location>
</feature>
<proteinExistence type="predicted"/>
<evidence type="ECO:0000256" key="2">
    <source>
        <dbReference type="SAM" id="Phobius"/>
    </source>
</evidence>